<sequence length="66" mass="7414">MRRAPRYPISPGRTAGSRRTRARNIKRLPTPTITSSIHRFIIQVHSVGTKVNDSGIFPSIYPGGRR</sequence>
<keyword evidence="3" id="KW-1185">Reference proteome</keyword>
<dbReference type="AlphaFoldDB" id="A0A2V2N7K9"/>
<name>A0A2V2N7K9_9EURY</name>
<organism evidence="2 3">
    <name type="scientific">Methanospirillum stamsii</name>
    <dbReference type="NCBI Taxonomy" id="1277351"/>
    <lineage>
        <taxon>Archaea</taxon>
        <taxon>Methanobacteriati</taxon>
        <taxon>Methanobacteriota</taxon>
        <taxon>Stenosarchaea group</taxon>
        <taxon>Methanomicrobia</taxon>
        <taxon>Methanomicrobiales</taxon>
        <taxon>Methanospirillaceae</taxon>
        <taxon>Methanospirillum</taxon>
    </lineage>
</organism>
<accession>A0A2V2N7K9</accession>
<dbReference type="Proteomes" id="UP000245934">
    <property type="component" value="Unassembled WGS sequence"/>
</dbReference>
<evidence type="ECO:0000313" key="3">
    <source>
        <dbReference type="Proteomes" id="UP000245934"/>
    </source>
</evidence>
<proteinExistence type="predicted"/>
<reference evidence="2 3" key="1">
    <citation type="submission" date="2018-05" db="EMBL/GenBank/DDBJ databases">
        <title>Draft genome of Methanospirillum stamsii Pt1.</title>
        <authorList>
            <person name="Dueholm M.S."/>
            <person name="Nielsen P.H."/>
            <person name="Bakmann L.F."/>
            <person name="Otzen D.E."/>
        </authorList>
    </citation>
    <scope>NUCLEOTIDE SEQUENCE [LARGE SCALE GENOMIC DNA]</scope>
    <source>
        <strain evidence="2 3">Pt1</strain>
    </source>
</reference>
<protein>
    <submittedName>
        <fullName evidence="2">Uncharacterized protein</fullName>
    </submittedName>
</protein>
<feature type="compositionally biased region" description="Basic residues" evidence="1">
    <location>
        <begin position="16"/>
        <end position="26"/>
    </location>
</feature>
<comment type="caution">
    <text evidence="2">The sequence shown here is derived from an EMBL/GenBank/DDBJ whole genome shotgun (WGS) entry which is preliminary data.</text>
</comment>
<gene>
    <name evidence="2" type="ORF">DLD82_08665</name>
</gene>
<evidence type="ECO:0000313" key="2">
    <source>
        <dbReference type="EMBL" id="PWR74640.1"/>
    </source>
</evidence>
<evidence type="ECO:0000256" key="1">
    <source>
        <dbReference type="SAM" id="MobiDB-lite"/>
    </source>
</evidence>
<dbReference type="EMBL" id="QGMZ01000016">
    <property type="protein sequence ID" value="PWR74640.1"/>
    <property type="molecule type" value="Genomic_DNA"/>
</dbReference>
<feature type="region of interest" description="Disordered" evidence="1">
    <location>
        <begin position="1"/>
        <end position="27"/>
    </location>
</feature>